<dbReference type="Proteomes" id="UP001057452">
    <property type="component" value="Chromosome 24"/>
</dbReference>
<proteinExistence type="predicted"/>
<sequence length="70" mass="7657">VSSRFRLTVLLCASEYKDCNVEATPAERNGLIQLCHAVTLANHICMLRGPLGQGETTDSTEERFSQGTDT</sequence>
<gene>
    <name evidence="1" type="ORF">KUCAC02_020043</name>
</gene>
<evidence type="ECO:0000313" key="1">
    <source>
        <dbReference type="EMBL" id="KAI4802189.1"/>
    </source>
</evidence>
<feature type="non-terminal residue" evidence="1">
    <location>
        <position position="70"/>
    </location>
</feature>
<accession>A0ACB9VQK0</accession>
<dbReference type="EMBL" id="CM043808">
    <property type="protein sequence ID" value="KAI4802189.1"/>
    <property type="molecule type" value="Genomic_DNA"/>
</dbReference>
<name>A0ACB9VQK0_CHAAC</name>
<reference evidence="1" key="1">
    <citation type="submission" date="2022-05" db="EMBL/GenBank/DDBJ databases">
        <title>Chromosome-level genome of Chaenocephalus aceratus.</title>
        <authorList>
            <person name="Park H."/>
        </authorList>
    </citation>
    <scope>NUCLEOTIDE SEQUENCE</scope>
    <source>
        <strain evidence="1">KU_202001</strain>
    </source>
</reference>
<organism evidence="1 2">
    <name type="scientific">Chaenocephalus aceratus</name>
    <name type="common">Blackfin icefish</name>
    <name type="synonym">Chaenichthys aceratus</name>
    <dbReference type="NCBI Taxonomy" id="36190"/>
    <lineage>
        <taxon>Eukaryota</taxon>
        <taxon>Metazoa</taxon>
        <taxon>Chordata</taxon>
        <taxon>Craniata</taxon>
        <taxon>Vertebrata</taxon>
        <taxon>Euteleostomi</taxon>
        <taxon>Actinopterygii</taxon>
        <taxon>Neopterygii</taxon>
        <taxon>Teleostei</taxon>
        <taxon>Neoteleostei</taxon>
        <taxon>Acanthomorphata</taxon>
        <taxon>Eupercaria</taxon>
        <taxon>Perciformes</taxon>
        <taxon>Notothenioidei</taxon>
        <taxon>Channichthyidae</taxon>
        <taxon>Chaenocephalus</taxon>
    </lineage>
</organism>
<keyword evidence="2" id="KW-1185">Reference proteome</keyword>
<evidence type="ECO:0000313" key="2">
    <source>
        <dbReference type="Proteomes" id="UP001057452"/>
    </source>
</evidence>
<feature type="non-terminal residue" evidence="1">
    <location>
        <position position="1"/>
    </location>
</feature>
<comment type="caution">
    <text evidence="1">The sequence shown here is derived from an EMBL/GenBank/DDBJ whole genome shotgun (WGS) entry which is preliminary data.</text>
</comment>
<protein>
    <submittedName>
        <fullName evidence="1">Uncharacterized protein</fullName>
    </submittedName>
</protein>